<evidence type="ECO:0000313" key="2">
    <source>
        <dbReference type="EMBL" id="SVC10898.1"/>
    </source>
</evidence>
<proteinExistence type="predicted"/>
<name>A0A382JGR0_9ZZZZ</name>
<gene>
    <name evidence="2" type="ORF">METZ01_LOCUS263752</name>
</gene>
<evidence type="ECO:0000256" key="1">
    <source>
        <dbReference type="SAM" id="MobiDB-lite"/>
    </source>
</evidence>
<protein>
    <submittedName>
        <fullName evidence="2">Uncharacterized protein</fullName>
    </submittedName>
</protein>
<feature type="non-terminal residue" evidence="2">
    <location>
        <position position="1"/>
    </location>
</feature>
<organism evidence="2">
    <name type="scientific">marine metagenome</name>
    <dbReference type="NCBI Taxonomy" id="408172"/>
    <lineage>
        <taxon>unclassified sequences</taxon>
        <taxon>metagenomes</taxon>
        <taxon>ecological metagenomes</taxon>
    </lineage>
</organism>
<feature type="region of interest" description="Disordered" evidence="1">
    <location>
        <begin position="36"/>
        <end position="65"/>
    </location>
</feature>
<accession>A0A382JGR0</accession>
<reference evidence="2" key="1">
    <citation type="submission" date="2018-05" db="EMBL/GenBank/DDBJ databases">
        <authorList>
            <person name="Lanie J.A."/>
            <person name="Ng W.-L."/>
            <person name="Kazmierczak K.M."/>
            <person name="Andrzejewski T.M."/>
            <person name="Davidsen T.M."/>
            <person name="Wayne K.J."/>
            <person name="Tettelin H."/>
            <person name="Glass J.I."/>
            <person name="Rusch D."/>
            <person name="Podicherti R."/>
            <person name="Tsui H.-C.T."/>
            <person name="Winkler M.E."/>
        </authorList>
    </citation>
    <scope>NUCLEOTIDE SEQUENCE</scope>
</reference>
<dbReference type="EMBL" id="UINC01074058">
    <property type="protein sequence ID" value="SVC10898.1"/>
    <property type="molecule type" value="Genomic_DNA"/>
</dbReference>
<dbReference type="AlphaFoldDB" id="A0A382JGR0"/>
<sequence>NGSRDELQKKSGTQTLMFFDGESCCRHRKTLNIDHAERENQPATSPFRHQFEESSSKLTGRCQKA</sequence>